<evidence type="ECO:0000256" key="11">
    <source>
        <dbReference type="ARBA" id="ARBA00034430"/>
    </source>
</evidence>
<evidence type="ECO:0000256" key="5">
    <source>
        <dbReference type="ARBA" id="ARBA00022826"/>
    </source>
</evidence>
<evidence type="ECO:0000313" key="18">
    <source>
        <dbReference type="EMBL" id="TPX51954.1"/>
    </source>
</evidence>
<comment type="catalytic activity">
    <reaction evidence="11">
        <text>K(+)(in) = K(+)(out)</text>
        <dbReference type="Rhea" id="RHEA:29463"/>
        <dbReference type="ChEBI" id="CHEBI:29103"/>
    </reaction>
</comment>
<organism evidence="18 19">
    <name type="scientific">Synchytrium endobioticum</name>
    <dbReference type="NCBI Taxonomy" id="286115"/>
    <lineage>
        <taxon>Eukaryota</taxon>
        <taxon>Fungi</taxon>
        <taxon>Fungi incertae sedis</taxon>
        <taxon>Chytridiomycota</taxon>
        <taxon>Chytridiomycota incertae sedis</taxon>
        <taxon>Chytridiomycetes</taxon>
        <taxon>Synchytriales</taxon>
        <taxon>Synchytriaceae</taxon>
        <taxon>Synchytrium</taxon>
    </lineage>
</organism>
<feature type="compositionally biased region" description="Polar residues" evidence="12">
    <location>
        <begin position="100"/>
        <end position="118"/>
    </location>
</feature>
<keyword evidence="19" id="KW-1185">Reference proteome</keyword>
<dbReference type="PANTHER" id="PTHR10027">
    <property type="entry name" value="CALCIUM-ACTIVATED POTASSIUM CHANNEL ALPHA CHAIN"/>
    <property type="match status" value="1"/>
</dbReference>
<keyword evidence="8" id="KW-0406">Ion transport</keyword>
<dbReference type="OrthoDB" id="297496at2759"/>
<proteinExistence type="predicted"/>
<dbReference type="Gene3D" id="3.40.50.720">
    <property type="entry name" value="NAD(P)-binding Rossmann-like Domain"/>
    <property type="match status" value="1"/>
</dbReference>
<dbReference type="Proteomes" id="UP000317494">
    <property type="component" value="Unassembled WGS sequence"/>
</dbReference>
<evidence type="ECO:0008006" key="21">
    <source>
        <dbReference type="Google" id="ProtNLM"/>
    </source>
</evidence>
<dbReference type="InterPro" id="IPR003929">
    <property type="entry name" value="K_chnl_BK_asu"/>
</dbReference>
<feature type="domain" description="Potassium channel" evidence="15">
    <location>
        <begin position="444"/>
        <end position="522"/>
    </location>
</feature>
<evidence type="ECO:0000256" key="3">
    <source>
        <dbReference type="ARBA" id="ARBA00022538"/>
    </source>
</evidence>
<evidence type="ECO:0000256" key="13">
    <source>
        <dbReference type="SAM" id="Phobius"/>
    </source>
</evidence>
<dbReference type="GO" id="GO:0005228">
    <property type="term" value="F:intracellular sodium-activated potassium channel activity"/>
    <property type="evidence" value="ECO:0007669"/>
    <property type="project" value="TreeGrafter"/>
</dbReference>
<keyword evidence="5" id="KW-0631">Potassium channel</keyword>
<feature type="domain" description="RCK N-terminal" evidence="16">
    <location>
        <begin position="539"/>
        <end position="657"/>
    </location>
</feature>
<evidence type="ECO:0000259" key="16">
    <source>
        <dbReference type="Pfam" id="PF22614"/>
    </source>
</evidence>
<dbReference type="InterPro" id="IPR003148">
    <property type="entry name" value="RCK_N"/>
</dbReference>
<protein>
    <recommendedName>
        <fullName evidence="21">Ion transport domain-containing protein</fullName>
    </recommendedName>
</protein>
<evidence type="ECO:0000256" key="10">
    <source>
        <dbReference type="ARBA" id="ARBA00023303"/>
    </source>
</evidence>
<evidence type="ECO:0000256" key="1">
    <source>
        <dbReference type="ARBA" id="ARBA00004141"/>
    </source>
</evidence>
<dbReference type="AlphaFoldDB" id="A0A507DJY2"/>
<dbReference type="Gene3D" id="1.10.287.70">
    <property type="match status" value="1"/>
</dbReference>
<evidence type="ECO:0000256" key="6">
    <source>
        <dbReference type="ARBA" id="ARBA00022958"/>
    </source>
</evidence>
<keyword evidence="6" id="KW-0630">Potassium</keyword>
<sequence>MDVLNVRGHTTPSGPNTNTNTLAAAMNPDNQVTAKSVQFSSQNVDQDQDAMPPLMPTSPTINGSLITVTTPLNDAGSENLSIPTTSTLLAPPSQPASGKPVTSISPRSLDSPASSHFISASPAEPHNAGVPRPGYKMLRRHISRSGECCPATDHRSSIYQLAGLPLGMYPTQINGLHGARGALPNDGSSALLNSLSNENIRNHRRRNSEAKILMMSLDPDADEVKAVKSSGFTFGSISLLNQAKSIKSYNTIREAYRINRATLRKNEAAGLLVTLFLCLTDLTTWRHRFISALQSRRRIFLFYILDLFVDVLFCALYLVEIQYLAAFPVTASPRWIHTSRPRQVFLIGLGMSWYMLFSSFFRILFAESRFRTVFSWTSLIDLLVCLPFVVLFYVPDGDHYYIPYFLRACLVVNRLRRLMRVRTWFSLSMSATRERIAVLVATILVLVYIAMAFFTYFEYNFGDDTNYLDVTRALYFVFITMSTVGYGDITPHTIPSRWVVICLIVVALAVLPGLISSLVDALKLERAGGGYFEKGAHPFVVLVGVFSNAAKIKDVLTAFYDRQEDQASEYRLLFLSREEPSGTARVLLDDAQYKHKVTFLVGQALVDPFDMKRADVQSAAAVFIVADRYALDPAAEDRHNTLRVWAFDDYAPGTDLYVSNLLPQTESYQMRSATEVLCIDDLKQILLAYNAIYRGSATLLLNLIRQSEPCTFYDEPWKVQYGDGSGNEIYSSPVREAFVGHLFARISFYLYREFQVILFAVQTWIPSRHSHHLILNPGISYRFRENDQCIYIAQSPRDLDAIKSMDPERLAASLTEEDAEAPELPKRSITRRRPSSLMNDVAFTFKTFPRFSEESIVIGQPEPLYIDAKVPLCHLLRNPPKDMNGCVLEDASDMVGHFLICTKSFDMFRFVCTLRSAHLEEDETRKILFLCSRLPNKDEFTTLSQFPSIYYMAGDPSKKKCLLQAGLVGADKVIILNYSFGGNEDDFSDSKSIMISHLIYGMCREHEKKYVIIELQKRSHIKFLRPTGKRLAGKKHRRQQQAPPEDIDLGGEHLFAPMFAAGRVVAAPMLDSILYQTFHSKVLLEVFNSLCGVRYQRDIDLDRELRIDPAYLSYIDTPDEFSGRPFKDVYRELALNHGIVPLGLLRDCDDPELGNRLPFVYGNPISSLLLKSSDLIFVLMPLASGGESSTFNKPI</sequence>
<accession>A0A507DJY2</accession>
<evidence type="ECO:0000256" key="7">
    <source>
        <dbReference type="ARBA" id="ARBA00022989"/>
    </source>
</evidence>
<comment type="subcellular location">
    <subcellularLocation>
        <location evidence="1">Membrane</location>
        <topology evidence="1">Multi-pass membrane protein</topology>
    </subcellularLocation>
</comment>
<name>A0A507DJY2_9FUNG</name>
<dbReference type="GO" id="GO:0015271">
    <property type="term" value="F:outward rectifier potassium channel activity"/>
    <property type="evidence" value="ECO:0007669"/>
    <property type="project" value="TreeGrafter"/>
</dbReference>
<comment type="caution">
    <text evidence="18">The sequence shown here is derived from an EMBL/GenBank/DDBJ whole genome shotgun (WGS) entry which is preliminary data.</text>
</comment>
<feature type="transmembrane region" description="Helical" evidence="13">
    <location>
        <begin position="400"/>
        <end position="415"/>
    </location>
</feature>
<keyword evidence="2" id="KW-0813">Transport</keyword>
<evidence type="ECO:0000256" key="9">
    <source>
        <dbReference type="ARBA" id="ARBA00023136"/>
    </source>
</evidence>
<dbReference type="Pfam" id="PF07885">
    <property type="entry name" value="Ion_trans_2"/>
    <property type="match status" value="1"/>
</dbReference>
<feature type="domain" description="Calcium-activated potassium channel BK alpha subunit" evidence="14">
    <location>
        <begin position="675"/>
        <end position="761"/>
    </location>
</feature>
<keyword evidence="7 13" id="KW-1133">Transmembrane helix</keyword>
<dbReference type="InterPro" id="IPR013099">
    <property type="entry name" value="K_chnl_dom"/>
</dbReference>
<keyword evidence="3" id="KW-0633">Potassium transport</keyword>
<keyword evidence="4 13" id="KW-0812">Transmembrane</keyword>
<dbReference type="InterPro" id="IPR047871">
    <property type="entry name" value="K_chnl_Slo-like"/>
</dbReference>
<dbReference type="EMBL" id="QEAN01000047">
    <property type="protein sequence ID" value="TPX51954.1"/>
    <property type="molecule type" value="Genomic_DNA"/>
</dbReference>
<evidence type="ECO:0000256" key="12">
    <source>
        <dbReference type="SAM" id="MobiDB-lite"/>
    </source>
</evidence>
<feature type="transmembrane region" description="Helical" evidence="13">
    <location>
        <begin position="469"/>
        <end position="486"/>
    </location>
</feature>
<dbReference type="VEuPathDB" id="FungiDB:SeMB42_g01752"/>
<gene>
    <name evidence="17" type="ORF">SeLEV6574_g04443</name>
    <name evidence="18" type="ORF">SeMB42_g01752</name>
</gene>
<feature type="transmembrane region" description="Helical" evidence="13">
    <location>
        <begin position="436"/>
        <end position="457"/>
    </location>
</feature>
<evidence type="ECO:0000313" key="20">
    <source>
        <dbReference type="Proteomes" id="UP000320475"/>
    </source>
</evidence>
<evidence type="ECO:0000256" key="8">
    <source>
        <dbReference type="ARBA" id="ARBA00023065"/>
    </source>
</evidence>
<dbReference type="Pfam" id="PF03493">
    <property type="entry name" value="BK_channel_a"/>
    <property type="match status" value="1"/>
</dbReference>
<reference evidence="19 20" key="1">
    <citation type="journal article" date="2019" name="Sci. Rep.">
        <title>Comparative genomics of chytrid fungi reveal insights into the obligate biotrophic and pathogenic lifestyle of Synchytrium endobioticum.</title>
        <authorList>
            <person name="van de Vossenberg B.T.L.H."/>
            <person name="Warris S."/>
            <person name="Nguyen H.D.T."/>
            <person name="van Gent-Pelzer M.P.E."/>
            <person name="Joly D.L."/>
            <person name="van de Geest H.C."/>
            <person name="Bonants P.J.M."/>
            <person name="Smith D.S."/>
            <person name="Levesque C.A."/>
            <person name="van der Lee T.A.J."/>
        </authorList>
    </citation>
    <scope>NUCLEOTIDE SEQUENCE [LARGE SCALE GENOMIC DNA]</scope>
    <source>
        <strain evidence="17 20">LEV6574</strain>
        <strain evidence="18 19">MB42</strain>
    </source>
</reference>
<evidence type="ECO:0000313" key="19">
    <source>
        <dbReference type="Proteomes" id="UP000317494"/>
    </source>
</evidence>
<evidence type="ECO:0000256" key="4">
    <source>
        <dbReference type="ARBA" id="ARBA00022692"/>
    </source>
</evidence>
<evidence type="ECO:0000259" key="15">
    <source>
        <dbReference type="Pfam" id="PF07885"/>
    </source>
</evidence>
<keyword evidence="9 13" id="KW-0472">Membrane</keyword>
<feature type="transmembrane region" description="Helical" evidence="13">
    <location>
        <begin position="299"/>
        <end position="324"/>
    </location>
</feature>
<feature type="transmembrane region" description="Helical" evidence="13">
    <location>
        <begin position="344"/>
        <end position="365"/>
    </location>
</feature>
<evidence type="ECO:0000256" key="2">
    <source>
        <dbReference type="ARBA" id="ARBA00022448"/>
    </source>
</evidence>
<feature type="transmembrane region" description="Helical" evidence="13">
    <location>
        <begin position="372"/>
        <end position="394"/>
    </location>
</feature>
<feature type="region of interest" description="Disordered" evidence="12">
    <location>
        <begin position="84"/>
        <end position="133"/>
    </location>
</feature>
<dbReference type="Pfam" id="PF22614">
    <property type="entry name" value="Slo-like_RCK"/>
    <property type="match status" value="2"/>
</dbReference>
<feature type="domain" description="RCK N-terminal" evidence="16">
    <location>
        <begin position="895"/>
        <end position="1004"/>
    </location>
</feature>
<dbReference type="PANTHER" id="PTHR10027:SF10">
    <property type="entry name" value="SLOWPOKE 2, ISOFORM D"/>
    <property type="match status" value="1"/>
</dbReference>
<evidence type="ECO:0000313" key="17">
    <source>
        <dbReference type="EMBL" id="TPX44523.1"/>
    </source>
</evidence>
<dbReference type="GO" id="GO:0005886">
    <property type="term" value="C:plasma membrane"/>
    <property type="evidence" value="ECO:0007669"/>
    <property type="project" value="TreeGrafter"/>
</dbReference>
<evidence type="ECO:0000259" key="14">
    <source>
        <dbReference type="Pfam" id="PF03493"/>
    </source>
</evidence>
<dbReference type="Proteomes" id="UP000320475">
    <property type="component" value="Unassembled WGS sequence"/>
</dbReference>
<feature type="transmembrane region" description="Helical" evidence="13">
    <location>
        <begin position="498"/>
        <end position="519"/>
    </location>
</feature>
<keyword evidence="10" id="KW-0407">Ion channel</keyword>
<dbReference type="EMBL" id="QEAM01000178">
    <property type="protein sequence ID" value="TPX44523.1"/>
    <property type="molecule type" value="Genomic_DNA"/>
</dbReference>
<dbReference type="SUPFAM" id="SSF81324">
    <property type="entry name" value="Voltage-gated potassium channels"/>
    <property type="match status" value="1"/>
</dbReference>